<sequence>MDAEGAEDAMRTAWRPPELHGTTGRCTKWRPAHLDDERARGDWRERPERCDMGEFRPAMGSSTTICTLTQGEDEMLL</sequence>
<keyword evidence="3" id="KW-1185">Reference proteome</keyword>
<proteinExistence type="predicted"/>
<dbReference type="Proteomes" id="UP001138500">
    <property type="component" value="Unassembled WGS sequence"/>
</dbReference>
<evidence type="ECO:0000256" key="1">
    <source>
        <dbReference type="SAM" id="MobiDB-lite"/>
    </source>
</evidence>
<name>A0A9W7SL18_9PEZI</name>
<evidence type="ECO:0000313" key="3">
    <source>
        <dbReference type="Proteomes" id="UP001138500"/>
    </source>
</evidence>
<protein>
    <submittedName>
        <fullName evidence="2">Uncharacterized protein</fullName>
    </submittedName>
</protein>
<accession>A0A9W7SL18</accession>
<feature type="region of interest" description="Disordered" evidence="1">
    <location>
        <begin position="1"/>
        <end position="26"/>
    </location>
</feature>
<dbReference type="AlphaFoldDB" id="A0A9W7SL18"/>
<comment type="caution">
    <text evidence="2">The sequence shown here is derived from an EMBL/GenBank/DDBJ whole genome shotgun (WGS) entry which is preliminary data.</text>
</comment>
<organism evidence="2 3">
    <name type="scientific">Teratosphaeria destructans</name>
    <dbReference type="NCBI Taxonomy" id="418781"/>
    <lineage>
        <taxon>Eukaryota</taxon>
        <taxon>Fungi</taxon>
        <taxon>Dikarya</taxon>
        <taxon>Ascomycota</taxon>
        <taxon>Pezizomycotina</taxon>
        <taxon>Dothideomycetes</taxon>
        <taxon>Dothideomycetidae</taxon>
        <taxon>Mycosphaerellales</taxon>
        <taxon>Teratosphaeriaceae</taxon>
        <taxon>Teratosphaeria</taxon>
    </lineage>
</organism>
<reference evidence="2 3" key="2">
    <citation type="journal article" date="2021" name="Curr. Genet.">
        <title>Genetic response to nitrogen starvation in the aggressive Eucalyptus foliar pathogen Teratosphaeria destructans.</title>
        <authorList>
            <person name="Havenga M."/>
            <person name="Wingfield B.D."/>
            <person name="Wingfield M.J."/>
            <person name="Dreyer L.L."/>
            <person name="Roets F."/>
            <person name="Aylward J."/>
        </authorList>
    </citation>
    <scope>NUCLEOTIDE SEQUENCE [LARGE SCALE GENOMIC DNA]</scope>
    <source>
        <strain evidence="2">CMW44962</strain>
    </source>
</reference>
<gene>
    <name evidence="2" type="ORF">Tdes44962_MAKER05176</name>
</gene>
<reference evidence="2 3" key="1">
    <citation type="journal article" date="2018" name="IMA Fungus">
        <title>IMA Genome-F 10: Nine draft genome sequences of Claviceps purpurea s.lat., including C. arundinis, C. humidiphila, and C. cf. spartinae, pseudomolecules for the pitch canker pathogen Fusarium circinatum, draft genome of Davidsoniella eucalypti, Grosmannia galeiformis, Quambalaria eucalypti, and Teratosphaeria destructans.</title>
        <authorList>
            <person name="Wingfield B.D."/>
            <person name="Liu M."/>
            <person name="Nguyen H.D."/>
            <person name="Lane F.A."/>
            <person name="Morgan S.W."/>
            <person name="De Vos L."/>
            <person name="Wilken P.M."/>
            <person name="Duong T.A."/>
            <person name="Aylward J."/>
            <person name="Coetzee M.P."/>
            <person name="Dadej K."/>
            <person name="De Beer Z.W."/>
            <person name="Findlay W."/>
            <person name="Havenga M."/>
            <person name="Kolarik M."/>
            <person name="Menzies J.G."/>
            <person name="Naidoo K."/>
            <person name="Pochopski O."/>
            <person name="Shoukouhi P."/>
            <person name="Santana Q.C."/>
            <person name="Seifert K.A."/>
            <person name="Soal N."/>
            <person name="Steenkamp E.T."/>
            <person name="Tatham C.T."/>
            <person name="van der Nest M.A."/>
            <person name="Wingfield M.J."/>
        </authorList>
    </citation>
    <scope>NUCLEOTIDE SEQUENCE [LARGE SCALE GENOMIC DNA]</scope>
    <source>
        <strain evidence="2">CMW44962</strain>
    </source>
</reference>
<dbReference type="EMBL" id="RIBY02002312">
    <property type="protein sequence ID" value="KAH9819776.1"/>
    <property type="molecule type" value="Genomic_DNA"/>
</dbReference>
<evidence type="ECO:0000313" key="2">
    <source>
        <dbReference type="EMBL" id="KAH9819776.1"/>
    </source>
</evidence>